<proteinExistence type="predicted"/>
<gene>
    <name evidence="2" type="ORF">L917_21298</name>
</gene>
<feature type="region of interest" description="Disordered" evidence="1">
    <location>
        <begin position="1"/>
        <end position="24"/>
    </location>
</feature>
<dbReference type="Proteomes" id="UP000054423">
    <property type="component" value="Unassembled WGS sequence"/>
</dbReference>
<sequence>MADTNPASPSTATSYETLTPGKAKPDEVALPVDISNMSKNPCTLSWKNLAYIVD</sequence>
<feature type="non-terminal residue" evidence="2">
    <location>
        <position position="54"/>
    </location>
</feature>
<feature type="compositionally biased region" description="Polar residues" evidence="1">
    <location>
        <begin position="1"/>
        <end position="17"/>
    </location>
</feature>
<organism evidence="2">
    <name type="scientific">Phytophthora nicotianae</name>
    <name type="common">Potato buckeye rot agent</name>
    <name type="synonym">Phytophthora parasitica</name>
    <dbReference type="NCBI Taxonomy" id="4792"/>
    <lineage>
        <taxon>Eukaryota</taxon>
        <taxon>Sar</taxon>
        <taxon>Stramenopiles</taxon>
        <taxon>Oomycota</taxon>
        <taxon>Peronosporomycetes</taxon>
        <taxon>Peronosporales</taxon>
        <taxon>Peronosporaceae</taxon>
        <taxon>Phytophthora</taxon>
    </lineage>
</organism>
<dbReference type="AlphaFoldDB" id="W2JY45"/>
<accession>W2JY45</accession>
<dbReference type="OMA" id="FWYYTFY"/>
<evidence type="ECO:0000313" key="2">
    <source>
        <dbReference type="EMBL" id="ETL77783.1"/>
    </source>
</evidence>
<evidence type="ECO:0000256" key="1">
    <source>
        <dbReference type="SAM" id="MobiDB-lite"/>
    </source>
</evidence>
<name>W2JY45_PHYNI</name>
<reference evidence="2" key="1">
    <citation type="submission" date="2013-11" db="EMBL/GenBank/DDBJ databases">
        <title>The Genome Sequence of Phytophthora parasitica CHvinca01.</title>
        <authorList>
            <consortium name="The Broad Institute Genomics Platform"/>
            <person name="Russ C."/>
            <person name="Tyler B."/>
            <person name="Panabieres F."/>
            <person name="Shan W."/>
            <person name="Tripathy S."/>
            <person name="Grunwald N."/>
            <person name="Machado M."/>
            <person name="Johnson C.S."/>
            <person name="Arredondo F."/>
            <person name="Hong C."/>
            <person name="Coffey M."/>
            <person name="Young S.K."/>
            <person name="Zeng Q."/>
            <person name="Gargeya S."/>
            <person name="Fitzgerald M."/>
            <person name="Abouelleil A."/>
            <person name="Alvarado L."/>
            <person name="Chapman S.B."/>
            <person name="Gainer-Dewar J."/>
            <person name="Goldberg J."/>
            <person name="Griggs A."/>
            <person name="Gujja S."/>
            <person name="Hansen M."/>
            <person name="Howarth C."/>
            <person name="Imamovic A."/>
            <person name="Ireland A."/>
            <person name="Larimer J."/>
            <person name="McCowan C."/>
            <person name="Murphy C."/>
            <person name="Pearson M."/>
            <person name="Poon T.W."/>
            <person name="Priest M."/>
            <person name="Roberts A."/>
            <person name="Saif S."/>
            <person name="Shea T."/>
            <person name="Sykes S."/>
            <person name="Wortman J."/>
            <person name="Nusbaum C."/>
            <person name="Birren B."/>
        </authorList>
    </citation>
    <scope>NUCLEOTIDE SEQUENCE [LARGE SCALE GENOMIC DNA]</scope>
    <source>
        <strain evidence="2">CHvinca01</strain>
    </source>
</reference>
<protein>
    <submittedName>
        <fullName evidence="2">Uncharacterized protein</fullName>
    </submittedName>
</protein>
<dbReference type="EMBL" id="KI683440">
    <property type="protein sequence ID" value="ETL77783.1"/>
    <property type="molecule type" value="Genomic_DNA"/>
</dbReference>